<dbReference type="OrthoDB" id="8592785at2"/>
<dbReference type="Proteomes" id="UP000197535">
    <property type="component" value="Unassembled WGS sequence"/>
</dbReference>
<evidence type="ECO:0000313" key="2">
    <source>
        <dbReference type="EMBL" id="OWW19924.1"/>
    </source>
</evidence>
<evidence type="ECO:0000256" key="1">
    <source>
        <dbReference type="SAM" id="SignalP"/>
    </source>
</evidence>
<keyword evidence="3" id="KW-1185">Reference proteome</keyword>
<feature type="chain" id="PRO_5013055588" description="Rap1a immunity protein domain-containing protein" evidence="1">
    <location>
        <begin position="28"/>
        <end position="137"/>
    </location>
</feature>
<proteinExistence type="predicted"/>
<dbReference type="EMBL" id="LSTO01000001">
    <property type="protein sequence ID" value="OWW19924.1"/>
    <property type="molecule type" value="Genomic_DNA"/>
</dbReference>
<gene>
    <name evidence="2" type="ORF">AYR66_10840</name>
</gene>
<dbReference type="RefSeq" id="WP_088706824.1">
    <property type="nucleotide sequence ID" value="NZ_LSTO01000001.1"/>
</dbReference>
<dbReference type="AlphaFoldDB" id="A0A254TBB5"/>
<organism evidence="2 3">
    <name type="scientific">Noviherbaspirillum denitrificans</name>
    <dbReference type="NCBI Taxonomy" id="1968433"/>
    <lineage>
        <taxon>Bacteria</taxon>
        <taxon>Pseudomonadati</taxon>
        <taxon>Pseudomonadota</taxon>
        <taxon>Betaproteobacteria</taxon>
        <taxon>Burkholderiales</taxon>
        <taxon>Oxalobacteraceae</taxon>
        <taxon>Noviherbaspirillum</taxon>
    </lineage>
</organism>
<reference evidence="2 3" key="1">
    <citation type="submission" date="2016-02" db="EMBL/GenBank/DDBJ databases">
        <authorList>
            <person name="Wen L."/>
            <person name="He K."/>
            <person name="Yang H."/>
        </authorList>
    </citation>
    <scope>NUCLEOTIDE SEQUENCE [LARGE SCALE GENOMIC DNA]</scope>
    <source>
        <strain evidence="2 3">TSA40</strain>
    </source>
</reference>
<evidence type="ECO:0000313" key="3">
    <source>
        <dbReference type="Proteomes" id="UP000197535"/>
    </source>
</evidence>
<evidence type="ECO:0008006" key="4">
    <source>
        <dbReference type="Google" id="ProtNLM"/>
    </source>
</evidence>
<name>A0A254TBB5_9BURK</name>
<sequence length="137" mass="14830">MRLSRHSRYVTALIALFSVLFMQLAVAAYACPTVKNSAEIASNAGWASASAHSDMDGCEAGMDTELPALCFAYSQEGNQSLYKPPVPDIQPAVVVEIIRATVATVLDFRTDVTPAPAHWLTRASDPPLSIRNCCFRI</sequence>
<comment type="caution">
    <text evidence="2">The sequence shown here is derived from an EMBL/GenBank/DDBJ whole genome shotgun (WGS) entry which is preliminary data.</text>
</comment>
<accession>A0A254TBB5</accession>
<feature type="signal peptide" evidence="1">
    <location>
        <begin position="1"/>
        <end position="27"/>
    </location>
</feature>
<protein>
    <recommendedName>
        <fullName evidence="4">Rap1a immunity protein domain-containing protein</fullName>
    </recommendedName>
</protein>
<keyword evidence="1" id="KW-0732">Signal</keyword>
<dbReference type="PROSITE" id="PS51257">
    <property type="entry name" value="PROKAR_LIPOPROTEIN"/>
    <property type="match status" value="1"/>
</dbReference>